<evidence type="ECO:0000313" key="2">
    <source>
        <dbReference type="Proteomes" id="UP001165186"/>
    </source>
</evidence>
<evidence type="ECO:0000313" key="1">
    <source>
        <dbReference type="EMBL" id="GME27250.1"/>
    </source>
</evidence>
<dbReference type="EMBL" id="BSXG01000035">
    <property type="protein sequence ID" value="GME27250.1"/>
    <property type="molecule type" value="Genomic_DNA"/>
</dbReference>
<name>A0ACB5S3E2_9PEZI</name>
<sequence>MAPQSRTGPAPQSSIPERFTESEPDWLAAMLRPSTSPLSGSRNGSEREASSTQSPDGNHAPTPWPRPKMTRREERDVHTRVQQLLRDAQEAVQQRTSGGSDRLAGSGGARALGLDEGIARMSRLVGDGEKLRRRTGENLHEARELFMSAVGSEGPGGEMVGELRQMVGDLESVHERAGRQLADSRSRLEEAEGWKKDERFGRGGGRLKGC</sequence>
<protein>
    <submittedName>
        <fullName evidence="1">Uncharacterized protein</fullName>
    </submittedName>
</protein>
<proteinExistence type="predicted"/>
<dbReference type="Proteomes" id="UP001165186">
    <property type="component" value="Unassembled WGS sequence"/>
</dbReference>
<comment type="caution">
    <text evidence="1">The sequence shown here is derived from an EMBL/GenBank/DDBJ whole genome shotgun (WGS) entry which is preliminary data.</text>
</comment>
<reference evidence="1" key="1">
    <citation type="submission" date="2024-09" db="EMBL/GenBank/DDBJ databases">
        <title>Draft Genome Sequences of Neofusicoccum parvum.</title>
        <authorList>
            <person name="Ashida A."/>
            <person name="Camagna M."/>
            <person name="Tanaka A."/>
            <person name="Takemoto D."/>
        </authorList>
    </citation>
    <scope>NUCLEOTIDE SEQUENCE</scope>
    <source>
        <strain evidence="1">PPO83</strain>
    </source>
</reference>
<organism evidence="1 2">
    <name type="scientific">Neofusicoccum parvum</name>
    <dbReference type="NCBI Taxonomy" id="310453"/>
    <lineage>
        <taxon>Eukaryota</taxon>
        <taxon>Fungi</taxon>
        <taxon>Dikarya</taxon>
        <taxon>Ascomycota</taxon>
        <taxon>Pezizomycotina</taxon>
        <taxon>Dothideomycetes</taxon>
        <taxon>Dothideomycetes incertae sedis</taxon>
        <taxon>Botryosphaeriales</taxon>
        <taxon>Botryosphaeriaceae</taxon>
        <taxon>Neofusicoccum</taxon>
    </lineage>
</organism>
<accession>A0ACB5S3E2</accession>
<keyword evidence="2" id="KW-1185">Reference proteome</keyword>
<gene>
    <name evidence="1" type="primary">g11210</name>
    <name evidence="1" type="ORF">NpPPO83_00011210</name>
</gene>